<organism evidence="3 4">
    <name type="scientific">Loigolactobacillus bifermentans DSM 20003</name>
    <dbReference type="NCBI Taxonomy" id="1423726"/>
    <lineage>
        <taxon>Bacteria</taxon>
        <taxon>Bacillati</taxon>
        <taxon>Bacillota</taxon>
        <taxon>Bacilli</taxon>
        <taxon>Lactobacillales</taxon>
        <taxon>Lactobacillaceae</taxon>
        <taxon>Loigolactobacillus</taxon>
    </lineage>
</organism>
<reference evidence="3 4" key="1">
    <citation type="journal article" date="2015" name="Genome Announc.">
        <title>Expanding the biotechnology potential of lactobacilli through comparative genomics of 213 strains and associated genera.</title>
        <authorList>
            <person name="Sun Z."/>
            <person name="Harris H.M."/>
            <person name="McCann A."/>
            <person name="Guo C."/>
            <person name="Argimon S."/>
            <person name="Zhang W."/>
            <person name="Yang X."/>
            <person name="Jeffery I.B."/>
            <person name="Cooney J.C."/>
            <person name="Kagawa T.F."/>
            <person name="Liu W."/>
            <person name="Song Y."/>
            <person name="Salvetti E."/>
            <person name="Wrobel A."/>
            <person name="Rasinkangas P."/>
            <person name="Parkhill J."/>
            <person name="Rea M.C."/>
            <person name="O'Sullivan O."/>
            <person name="Ritari J."/>
            <person name="Douillard F.P."/>
            <person name="Paul Ross R."/>
            <person name="Yang R."/>
            <person name="Briner A.E."/>
            <person name="Felis G.E."/>
            <person name="de Vos W.M."/>
            <person name="Barrangou R."/>
            <person name="Klaenhammer T.R."/>
            <person name="Caufield P.W."/>
            <person name="Cui Y."/>
            <person name="Zhang H."/>
            <person name="O'Toole P.W."/>
        </authorList>
    </citation>
    <scope>NUCLEOTIDE SEQUENCE [LARGE SCALE GENOMIC DNA]</scope>
    <source>
        <strain evidence="3 4">DSM 20003</strain>
    </source>
</reference>
<evidence type="ECO:0000313" key="4">
    <source>
        <dbReference type="Proteomes" id="UP000051461"/>
    </source>
</evidence>
<dbReference type="STRING" id="1423726.FC07_GL000668"/>
<feature type="domain" description="N-acetyltransferase" evidence="2">
    <location>
        <begin position="2"/>
        <end position="91"/>
    </location>
</feature>
<proteinExistence type="predicted"/>
<dbReference type="PROSITE" id="PS51186">
    <property type="entry name" value="GNAT"/>
    <property type="match status" value="1"/>
</dbReference>
<dbReference type="CDD" id="cd04301">
    <property type="entry name" value="NAT_SF"/>
    <property type="match status" value="1"/>
</dbReference>
<evidence type="ECO:0000259" key="1">
    <source>
        <dbReference type="PROSITE" id="PS51186"/>
    </source>
</evidence>
<dbReference type="OrthoDB" id="9793389at2"/>
<name>A0A0R1GKP6_9LACO</name>
<dbReference type="PATRIC" id="fig|1423726.3.peg.690"/>
<dbReference type="SUPFAM" id="SSF55729">
    <property type="entry name" value="Acyl-CoA N-acyltransferases (Nat)"/>
    <property type="match status" value="1"/>
</dbReference>
<evidence type="ECO:0000259" key="2">
    <source>
        <dbReference type="PROSITE" id="PS51729"/>
    </source>
</evidence>
<dbReference type="InterPro" id="IPR045057">
    <property type="entry name" value="Gcn5-rel_NAT"/>
</dbReference>
<dbReference type="InterPro" id="IPR000182">
    <property type="entry name" value="GNAT_dom"/>
</dbReference>
<feature type="domain" description="N-acetyltransferase" evidence="1">
    <location>
        <begin position="1"/>
        <end position="96"/>
    </location>
</feature>
<dbReference type="GO" id="GO:0016747">
    <property type="term" value="F:acyltransferase activity, transferring groups other than amino-acyl groups"/>
    <property type="evidence" value="ECO:0007669"/>
    <property type="project" value="InterPro"/>
</dbReference>
<comment type="caution">
    <text evidence="3">The sequence shown here is derived from an EMBL/GenBank/DDBJ whole genome shotgun (WGS) entry which is preliminary data.</text>
</comment>
<sequence length="96" mass="10803">MEFQCEPGRFFNDDAQGRLVAEVTYQTLHDGQVYAIDHTFVRDDHRGQGIAGQLIKAVIVKAQANNVKIDPICSYAKAFFQRKPEYQALLADSARS</sequence>
<keyword evidence="4" id="KW-1185">Reference proteome</keyword>
<dbReference type="AlphaFoldDB" id="A0A0R1GKP6"/>
<dbReference type="EMBL" id="AZDA01000092">
    <property type="protein sequence ID" value="KRK34457.1"/>
    <property type="molecule type" value="Genomic_DNA"/>
</dbReference>
<gene>
    <name evidence="3" type="ORF">FC07_GL000668</name>
</gene>
<evidence type="ECO:0000313" key="3">
    <source>
        <dbReference type="EMBL" id="KRK34457.1"/>
    </source>
</evidence>
<dbReference type="Pfam" id="PF14542">
    <property type="entry name" value="Acetyltransf_CG"/>
    <property type="match status" value="1"/>
</dbReference>
<dbReference type="InterPro" id="IPR016181">
    <property type="entry name" value="Acyl_CoA_acyltransferase"/>
</dbReference>
<accession>A0A0R1GKP6</accession>
<dbReference type="Proteomes" id="UP000051461">
    <property type="component" value="Unassembled WGS sequence"/>
</dbReference>
<dbReference type="PANTHER" id="PTHR31435">
    <property type="entry name" value="PROTEIN NATD1"/>
    <property type="match status" value="1"/>
</dbReference>
<dbReference type="InterPro" id="IPR031165">
    <property type="entry name" value="GNAT_YJDJ"/>
</dbReference>
<dbReference type="Gene3D" id="3.40.630.30">
    <property type="match status" value="1"/>
</dbReference>
<protein>
    <submittedName>
        <fullName evidence="3">Uncharacterized protein</fullName>
    </submittedName>
</protein>
<dbReference type="RefSeq" id="WP_057905094.1">
    <property type="nucleotide sequence ID" value="NZ_AZDA01000092.1"/>
</dbReference>
<dbReference type="PANTHER" id="PTHR31435:SF10">
    <property type="entry name" value="BSR4717 PROTEIN"/>
    <property type="match status" value="1"/>
</dbReference>
<dbReference type="PROSITE" id="PS51729">
    <property type="entry name" value="GNAT_YJDJ"/>
    <property type="match status" value="1"/>
</dbReference>